<protein>
    <submittedName>
        <fullName evidence="14">Biopolymer transporter ExbD</fullName>
    </submittedName>
</protein>
<sequence>MSYSAVSMQRENAQINITPLVDVMLVLLVIFMMTMPVLSQRIDMLLPQASPDPPVAPAGPIELRIDSVGQVTWNGSPTPLSALENMMSAEVQRDPAQPPLLQIDADQDAEYEVLARVLAAAKNADLQRVGFVRNAP</sequence>
<dbReference type="PANTHER" id="PTHR30558:SF12">
    <property type="entry name" value="BIOPOLYMER TRANSPORT PROTEIN EXBD"/>
    <property type="match status" value="1"/>
</dbReference>
<dbReference type="Gene3D" id="3.30.420.270">
    <property type="match status" value="1"/>
</dbReference>
<evidence type="ECO:0000256" key="8">
    <source>
        <dbReference type="ARBA" id="ARBA00022692"/>
    </source>
</evidence>
<feature type="transmembrane region" description="Helical" evidence="13">
    <location>
        <begin position="20"/>
        <end position="38"/>
    </location>
</feature>
<dbReference type="AlphaFoldDB" id="A0A4V5ZPR4"/>
<dbReference type="PANTHER" id="PTHR30558">
    <property type="entry name" value="EXBD MEMBRANE COMPONENT OF PMF-DRIVEN MACROMOLECULE IMPORT SYSTEM"/>
    <property type="match status" value="1"/>
</dbReference>
<dbReference type="RefSeq" id="WP_137266572.1">
    <property type="nucleotide sequence ID" value="NZ_SZUA01000002.1"/>
</dbReference>
<evidence type="ECO:0000256" key="1">
    <source>
        <dbReference type="ARBA" id="ARBA00003540"/>
    </source>
</evidence>
<keyword evidence="9 12" id="KW-0653">Protein transport</keyword>
<organism evidence="14 15">
    <name type="scientific">Luteimonas gilva</name>
    <dbReference type="NCBI Taxonomy" id="2572684"/>
    <lineage>
        <taxon>Bacteria</taxon>
        <taxon>Pseudomonadati</taxon>
        <taxon>Pseudomonadota</taxon>
        <taxon>Gammaproteobacteria</taxon>
        <taxon>Lysobacterales</taxon>
        <taxon>Lysobacteraceae</taxon>
        <taxon>Luteimonas</taxon>
    </lineage>
</organism>
<evidence type="ECO:0000313" key="14">
    <source>
        <dbReference type="EMBL" id="TKR30143.1"/>
    </source>
</evidence>
<evidence type="ECO:0000256" key="9">
    <source>
        <dbReference type="ARBA" id="ARBA00022927"/>
    </source>
</evidence>
<gene>
    <name evidence="14" type="ORF">FCE95_08330</name>
</gene>
<proteinExistence type="inferred from homology"/>
<comment type="caution">
    <text evidence="14">The sequence shown here is derived from an EMBL/GenBank/DDBJ whole genome shotgun (WGS) entry which is preliminary data.</text>
</comment>
<dbReference type="Proteomes" id="UP000308707">
    <property type="component" value="Unassembled WGS sequence"/>
</dbReference>
<name>A0A4V5ZPR4_9GAMM</name>
<evidence type="ECO:0000256" key="2">
    <source>
        <dbReference type="ARBA" id="ARBA00004249"/>
    </source>
</evidence>
<reference evidence="14 15" key="1">
    <citation type="submission" date="2019-04" db="EMBL/GenBank/DDBJ databases">
        <title>Reference strain of H23.</title>
        <authorList>
            <person name="Luo X."/>
        </authorList>
    </citation>
    <scope>NUCLEOTIDE SEQUENCE [LARGE SCALE GENOMIC DNA]</scope>
    <source>
        <strain evidence="14 15">H23</strain>
    </source>
</reference>
<dbReference type="Pfam" id="PF02472">
    <property type="entry name" value="ExbD"/>
    <property type="match status" value="1"/>
</dbReference>
<keyword evidence="8 12" id="KW-0812">Transmembrane</keyword>
<evidence type="ECO:0000256" key="13">
    <source>
        <dbReference type="SAM" id="Phobius"/>
    </source>
</evidence>
<dbReference type="GO" id="GO:0015031">
    <property type="term" value="P:protein transport"/>
    <property type="evidence" value="ECO:0007669"/>
    <property type="project" value="UniProtKB-KW"/>
</dbReference>
<comment type="subunit">
    <text evidence="4">The accessory proteins ExbB and ExbD seem to form a complex with TonB.</text>
</comment>
<evidence type="ECO:0000256" key="12">
    <source>
        <dbReference type="RuleBase" id="RU003879"/>
    </source>
</evidence>
<evidence type="ECO:0000256" key="6">
    <source>
        <dbReference type="ARBA" id="ARBA00022475"/>
    </source>
</evidence>
<keyword evidence="15" id="KW-1185">Reference proteome</keyword>
<evidence type="ECO:0000256" key="11">
    <source>
        <dbReference type="ARBA" id="ARBA00023136"/>
    </source>
</evidence>
<evidence type="ECO:0000256" key="10">
    <source>
        <dbReference type="ARBA" id="ARBA00022989"/>
    </source>
</evidence>
<evidence type="ECO:0000313" key="15">
    <source>
        <dbReference type="Proteomes" id="UP000308707"/>
    </source>
</evidence>
<evidence type="ECO:0000256" key="4">
    <source>
        <dbReference type="ARBA" id="ARBA00011471"/>
    </source>
</evidence>
<dbReference type="OrthoDB" id="9798629at2"/>
<evidence type="ECO:0000256" key="7">
    <source>
        <dbReference type="ARBA" id="ARBA00022519"/>
    </source>
</evidence>
<comment type="similarity">
    <text evidence="3 12">Belongs to the ExbD/TolR family.</text>
</comment>
<keyword evidence="6" id="KW-1003">Cell membrane</keyword>
<accession>A0A4V5ZPR4</accession>
<keyword evidence="7" id="KW-0997">Cell inner membrane</keyword>
<evidence type="ECO:0000256" key="5">
    <source>
        <dbReference type="ARBA" id="ARBA00022448"/>
    </source>
</evidence>
<dbReference type="EMBL" id="SZUA01000002">
    <property type="protein sequence ID" value="TKR30143.1"/>
    <property type="molecule type" value="Genomic_DNA"/>
</dbReference>
<comment type="subcellular location">
    <subcellularLocation>
        <location evidence="2">Cell inner membrane</location>
        <topology evidence="2">Single-pass type II membrane protein</topology>
    </subcellularLocation>
    <subcellularLocation>
        <location evidence="12">Cell membrane</location>
        <topology evidence="12">Single-pass type II membrane protein</topology>
    </subcellularLocation>
</comment>
<keyword evidence="5 12" id="KW-0813">Transport</keyword>
<dbReference type="InterPro" id="IPR003400">
    <property type="entry name" value="ExbD"/>
</dbReference>
<dbReference type="GO" id="GO:0022857">
    <property type="term" value="F:transmembrane transporter activity"/>
    <property type="evidence" value="ECO:0007669"/>
    <property type="project" value="InterPro"/>
</dbReference>
<keyword evidence="10 13" id="KW-1133">Transmembrane helix</keyword>
<evidence type="ECO:0000256" key="3">
    <source>
        <dbReference type="ARBA" id="ARBA00005811"/>
    </source>
</evidence>
<dbReference type="GO" id="GO:0005886">
    <property type="term" value="C:plasma membrane"/>
    <property type="evidence" value="ECO:0007669"/>
    <property type="project" value="UniProtKB-SubCell"/>
</dbReference>
<keyword evidence="11 13" id="KW-0472">Membrane</keyword>
<comment type="function">
    <text evidence="1">Involved in the TonB-dependent energy-dependent transport of various receptor-bound substrates.</text>
</comment>